<gene>
    <name evidence="2" type="ORF">FDP41_001488</name>
</gene>
<protein>
    <submittedName>
        <fullName evidence="2">Uncharacterized protein</fullName>
    </submittedName>
</protein>
<dbReference type="RefSeq" id="XP_044564223.1">
    <property type="nucleotide sequence ID" value="XM_044704577.1"/>
</dbReference>
<sequence>MQKKPSNDHQENVIEDENDTSESTKWDTISIPITSSSVQNFQQHQIYNPFQRLLENEDILITVIEFLDRFLYYGIFPCVRNISIDSLINLMPIRDCIGIFHNHIYNVWI</sequence>
<dbReference type="VEuPathDB" id="AmoebaDB:FDP41_001488"/>
<dbReference type="GeneID" id="68108706"/>
<reference evidence="2 3" key="1">
    <citation type="journal article" date="2019" name="Sci. Rep.">
        <title>Nanopore sequencing improves the draft genome of the human pathogenic amoeba Naegleria fowleri.</title>
        <authorList>
            <person name="Liechti N."/>
            <person name="Schurch N."/>
            <person name="Bruggmann R."/>
            <person name="Wittwer M."/>
        </authorList>
    </citation>
    <scope>NUCLEOTIDE SEQUENCE [LARGE SCALE GENOMIC DNA]</scope>
    <source>
        <strain evidence="2 3">ATCC 30894</strain>
    </source>
</reference>
<accession>A0A6A5C0Y2</accession>
<dbReference type="VEuPathDB" id="AmoebaDB:NF0026770"/>
<dbReference type="Proteomes" id="UP000444721">
    <property type="component" value="Unassembled WGS sequence"/>
</dbReference>
<organism evidence="2 3">
    <name type="scientific">Naegleria fowleri</name>
    <name type="common">Brain eating amoeba</name>
    <dbReference type="NCBI Taxonomy" id="5763"/>
    <lineage>
        <taxon>Eukaryota</taxon>
        <taxon>Discoba</taxon>
        <taxon>Heterolobosea</taxon>
        <taxon>Tetramitia</taxon>
        <taxon>Eutetramitia</taxon>
        <taxon>Vahlkampfiidae</taxon>
        <taxon>Naegleria</taxon>
    </lineage>
</organism>
<dbReference type="EMBL" id="VFQX01000026">
    <property type="protein sequence ID" value="KAF0979510.1"/>
    <property type="molecule type" value="Genomic_DNA"/>
</dbReference>
<dbReference type="VEuPathDB" id="AmoebaDB:NfTy_046090"/>
<evidence type="ECO:0000256" key="1">
    <source>
        <dbReference type="SAM" id="MobiDB-lite"/>
    </source>
</evidence>
<feature type="compositionally biased region" description="Basic and acidic residues" evidence="1">
    <location>
        <begin position="1"/>
        <end position="12"/>
    </location>
</feature>
<evidence type="ECO:0000313" key="3">
    <source>
        <dbReference type="Proteomes" id="UP000444721"/>
    </source>
</evidence>
<comment type="caution">
    <text evidence="2">The sequence shown here is derived from an EMBL/GenBank/DDBJ whole genome shotgun (WGS) entry which is preliminary data.</text>
</comment>
<keyword evidence="3" id="KW-1185">Reference proteome</keyword>
<feature type="region of interest" description="Disordered" evidence="1">
    <location>
        <begin position="1"/>
        <end position="25"/>
    </location>
</feature>
<dbReference type="AlphaFoldDB" id="A0A6A5C0Y2"/>
<proteinExistence type="predicted"/>
<name>A0A6A5C0Y2_NAEFO</name>
<evidence type="ECO:0000313" key="2">
    <source>
        <dbReference type="EMBL" id="KAF0979510.1"/>
    </source>
</evidence>